<dbReference type="SUPFAM" id="SSF53335">
    <property type="entry name" value="S-adenosyl-L-methionine-dependent methyltransferases"/>
    <property type="match status" value="1"/>
</dbReference>
<keyword evidence="2" id="KW-0489">Methyltransferase</keyword>
<evidence type="ECO:0000256" key="7">
    <source>
        <dbReference type="ARBA" id="ARBA00047942"/>
    </source>
</evidence>
<keyword evidence="5" id="KW-0680">Restriction system</keyword>
<dbReference type="EC" id="2.1.1.72" evidence="1"/>
<comment type="caution">
    <text evidence="11">The sequence shown here is derived from an EMBL/GenBank/DDBJ whole genome shotgun (WGS) entry which is preliminary data.</text>
</comment>
<dbReference type="InterPro" id="IPR029063">
    <property type="entry name" value="SAM-dependent_MTases_sf"/>
</dbReference>
<protein>
    <recommendedName>
        <fullName evidence="1">site-specific DNA-methyltransferase (adenine-specific)</fullName>
        <ecNumber evidence="1">2.1.1.72</ecNumber>
    </recommendedName>
</protein>
<dbReference type="GO" id="GO:0003677">
    <property type="term" value="F:DNA binding"/>
    <property type="evidence" value="ECO:0007669"/>
    <property type="project" value="UniProtKB-KW"/>
</dbReference>
<dbReference type="Pfam" id="PF07669">
    <property type="entry name" value="Eco57I"/>
    <property type="match status" value="1"/>
</dbReference>
<sequence length="1326" mass="152600">MSGQASNKPLFSQHYLEHRLPDSPEWQEDVSVAFGRLESLYQQKKAILPTLNEAQTEAELIQPILEILGFSYIPQVSSRGKGRSERPDYALFAGENDRYQAYSLQNNETAFYSQVLAIAEAKYWQRSLSDVSKNDQRDIWKNSNPSFQITNYLTGTGVDWGILTNGREWRLYYRQASSTATEFYPVDLMELLEGGDRQKFRYFWLFFRQEAFIKDIHAQNFLERVREESTIYATRVGNELKELVFDRIFPDISKGFVSLNTDIQPDLLYEASLSLLYKLLFLLYAEARDLLPVRGDYRDYSLLQKTREIAVKIDRQQVFSGTSTGIYDALLSLFRIVDRGDANLAVPRYNGGLFDMEEGRVNCFLGQYKLSDAVLAPILDKLARFEGQPIDYSFLGVRQLGSIYEGLLEYRIVIEGESVHLENDRGERKATGSYYTPDYIVKYIVSHTLKPILEQRAQQFGDVMTEIATRRQESSDRRLGNLSQQGLQKELQRLEKKAITTLLDLKLCDPAMGSGHFLVEAVDYLTDELIQILNLYPEDNPVLTMLETTRQNIIDNLRQQGIILDSPTLEPTQLLQRVVMKRCIYGVDINPMAVELAKVSLWLHSFTVGAPLSFLDHHLRCGNSLIGTTAKAAEAAMIEEESGQLTLLTGPFVGLLRAAEIMRGISTLSDATFAEVAASEQLFRDFDSQAKPYKRLLDVFLSRFFGVKTAIEFLQRYGGNISAINWDKLPRSDQGILDQAASLYKSKRFFHWDLEFPEVFIDLDSASWKDNPGFDAVIGNPPYVRQEGLKDIKPFLKENYQSFHGVADLYVYFVEMGLLSLQQGGHLGLIISNKFMRANYGTKLRQFLTQQTTIKEIIDFGELPVFSEAATFPSILLVENNIVGQQNVLVSKIKSLKFNSLIDVINDLSYYVCENSLSVEGWSLAKNQIAKIINKLNKDNISLAQYIQLQIFYGIKTGCNEAFFIDQYTRSKLIESDPKSAEIIKPLVVGDDIRKYEINYQEIFLIFTRRGININEYPSIKKHLEKFKNKLEPKPELHSGTWPGRKAGNYKWYEIQDTVDYWTFFEHHKIIYPVIASSSRFMLDNQGYFPNDKCFIIPCSDFYLLALLNSKLLFNVTKLMVSVLGDEDAGGRLELRSIHLQNIPIRKISFSTNSDRRQHCLEKLIKSYQEKQEILKEIEEHIRREETDIVHDILAYLAEQMIEINREKQKEIKSFLRYLERIIGSAIDNLANKSKIQNYLGDYQKSEPHLSLDQLWEILKKNKKKISVNLLDRQIQETLEKEYQTSLDKLLPLKQQLSATDELIDLIVYKLYGLSEEEIKIIEGRE</sequence>
<evidence type="ECO:0000256" key="4">
    <source>
        <dbReference type="ARBA" id="ARBA00022691"/>
    </source>
</evidence>
<dbReference type="Pfam" id="PF12950">
    <property type="entry name" value="TaqI_C"/>
    <property type="match status" value="1"/>
</dbReference>
<dbReference type="GO" id="GO:0009007">
    <property type="term" value="F:site-specific DNA-methyltransferase (adenine-specific) activity"/>
    <property type="evidence" value="ECO:0007669"/>
    <property type="project" value="UniProtKB-EC"/>
</dbReference>
<evidence type="ECO:0000259" key="9">
    <source>
        <dbReference type="Pfam" id="PF07669"/>
    </source>
</evidence>
<gene>
    <name evidence="11" type="ORF">MICAF_2350004</name>
</gene>
<evidence type="ECO:0000259" key="10">
    <source>
        <dbReference type="Pfam" id="PF12950"/>
    </source>
</evidence>
<evidence type="ECO:0000256" key="3">
    <source>
        <dbReference type="ARBA" id="ARBA00022679"/>
    </source>
</evidence>
<evidence type="ECO:0000256" key="2">
    <source>
        <dbReference type="ARBA" id="ARBA00022603"/>
    </source>
</evidence>
<evidence type="ECO:0000313" key="12">
    <source>
        <dbReference type="Proteomes" id="UP000003613"/>
    </source>
</evidence>
<comment type="catalytic activity">
    <reaction evidence="7">
        <text>a 2'-deoxyadenosine in DNA + S-adenosyl-L-methionine = an N(6)-methyl-2'-deoxyadenosine in DNA + S-adenosyl-L-homocysteine + H(+)</text>
        <dbReference type="Rhea" id="RHEA:15197"/>
        <dbReference type="Rhea" id="RHEA-COMP:12418"/>
        <dbReference type="Rhea" id="RHEA-COMP:12419"/>
        <dbReference type="ChEBI" id="CHEBI:15378"/>
        <dbReference type="ChEBI" id="CHEBI:57856"/>
        <dbReference type="ChEBI" id="CHEBI:59789"/>
        <dbReference type="ChEBI" id="CHEBI:90615"/>
        <dbReference type="ChEBI" id="CHEBI:90616"/>
        <dbReference type="EC" id="2.1.1.72"/>
    </reaction>
</comment>
<accession>I4H4G8</accession>
<dbReference type="InterPro" id="IPR025931">
    <property type="entry name" value="TaqI_C"/>
</dbReference>
<dbReference type="RefSeq" id="WP_002787112.1">
    <property type="nucleotide sequence ID" value="NZ_HE973347.1"/>
</dbReference>
<organism evidence="11 12">
    <name type="scientific">Microcystis aeruginosa PCC 9807</name>
    <dbReference type="NCBI Taxonomy" id="1160283"/>
    <lineage>
        <taxon>Bacteria</taxon>
        <taxon>Bacillati</taxon>
        <taxon>Cyanobacteriota</taxon>
        <taxon>Cyanophyceae</taxon>
        <taxon>Oscillatoriophycideae</taxon>
        <taxon>Chroococcales</taxon>
        <taxon>Microcystaceae</taxon>
        <taxon>Microcystis</taxon>
    </lineage>
</organism>
<dbReference type="HOGENOM" id="CLU_004277_0_0_3"/>
<reference evidence="11 12" key="1">
    <citation type="submission" date="2012-04" db="EMBL/GenBank/DDBJ databases">
        <authorList>
            <person name="Genoscope - CEA"/>
        </authorList>
    </citation>
    <scope>NUCLEOTIDE SEQUENCE [LARGE SCALE GENOMIC DNA]</scope>
    <source>
        <strain evidence="11 12">9807</strain>
    </source>
</reference>
<dbReference type="EMBL" id="CAIM01000152">
    <property type="protein sequence ID" value="CCI16942.1"/>
    <property type="molecule type" value="Genomic_DNA"/>
</dbReference>
<dbReference type="PANTHER" id="PTHR33841">
    <property type="entry name" value="DNA METHYLTRANSFERASE YEEA-RELATED"/>
    <property type="match status" value="1"/>
</dbReference>
<feature type="domain" description="TaqI-like C-terminal specificity" evidence="10">
    <location>
        <begin position="986"/>
        <end position="1145"/>
    </location>
</feature>
<keyword evidence="6" id="KW-0238">DNA-binding</keyword>
<evidence type="ECO:0000256" key="8">
    <source>
        <dbReference type="SAM" id="Coils"/>
    </source>
</evidence>
<keyword evidence="3" id="KW-0808">Transferase</keyword>
<evidence type="ECO:0000256" key="6">
    <source>
        <dbReference type="ARBA" id="ARBA00023125"/>
    </source>
</evidence>
<feature type="coiled-coil region" evidence="8">
    <location>
        <begin position="1161"/>
        <end position="1188"/>
    </location>
</feature>
<dbReference type="GO" id="GO:0009307">
    <property type="term" value="P:DNA restriction-modification system"/>
    <property type="evidence" value="ECO:0007669"/>
    <property type="project" value="UniProtKB-KW"/>
</dbReference>
<dbReference type="InterPro" id="IPR050953">
    <property type="entry name" value="N4_N6_ade-DNA_methylase"/>
</dbReference>
<dbReference type="PANTHER" id="PTHR33841:SF1">
    <property type="entry name" value="DNA METHYLTRANSFERASE A"/>
    <property type="match status" value="1"/>
</dbReference>
<dbReference type="InterPro" id="IPR002052">
    <property type="entry name" value="DNA_methylase_N6_adenine_CS"/>
</dbReference>
<evidence type="ECO:0000313" key="11">
    <source>
        <dbReference type="EMBL" id="CCI16942.1"/>
    </source>
</evidence>
<feature type="domain" description="Type II methyltransferase M.TaqI-like" evidence="9">
    <location>
        <begin position="583"/>
        <end position="866"/>
    </location>
</feature>
<dbReference type="PRINTS" id="PR00507">
    <property type="entry name" value="N12N6MTFRASE"/>
</dbReference>
<keyword evidence="4" id="KW-0949">S-adenosyl-L-methionine</keyword>
<dbReference type="InterPro" id="IPR011639">
    <property type="entry name" value="MethylTrfase_TaqI-like_dom"/>
</dbReference>
<name>I4H4G8_MICAE</name>
<dbReference type="GO" id="GO:0032259">
    <property type="term" value="P:methylation"/>
    <property type="evidence" value="ECO:0007669"/>
    <property type="project" value="UniProtKB-KW"/>
</dbReference>
<evidence type="ECO:0000256" key="5">
    <source>
        <dbReference type="ARBA" id="ARBA00022747"/>
    </source>
</evidence>
<dbReference type="Proteomes" id="UP000003613">
    <property type="component" value="Unassembled WGS sequence"/>
</dbReference>
<keyword evidence="8" id="KW-0175">Coiled coil</keyword>
<dbReference type="PROSITE" id="PS00092">
    <property type="entry name" value="N6_MTASE"/>
    <property type="match status" value="1"/>
</dbReference>
<proteinExistence type="predicted"/>
<dbReference type="Gene3D" id="3.40.50.150">
    <property type="entry name" value="Vaccinia Virus protein VP39"/>
    <property type="match status" value="2"/>
</dbReference>
<evidence type="ECO:0000256" key="1">
    <source>
        <dbReference type="ARBA" id="ARBA00011900"/>
    </source>
</evidence>